<dbReference type="InterPro" id="IPR008964">
    <property type="entry name" value="Invasin/intimin_cell_adhesion"/>
</dbReference>
<dbReference type="AlphaFoldDB" id="A0A4Q2KEC9"/>
<dbReference type="EMBL" id="SDOZ01000002">
    <property type="protein sequence ID" value="RXZ62260.1"/>
    <property type="molecule type" value="Genomic_DNA"/>
</dbReference>
<keyword evidence="1" id="KW-0472">Membrane</keyword>
<name>A0A4Q2KEC9_9FIRM</name>
<proteinExistence type="predicted"/>
<dbReference type="OrthoDB" id="174569at2"/>
<evidence type="ECO:0000259" key="2">
    <source>
        <dbReference type="SMART" id="SM00635"/>
    </source>
</evidence>
<reference evidence="3 4" key="1">
    <citation type="journal article" date="2019" name="Gut">
        <title>Antibiotics-induced monodominance of a novel gut bacterial order.</title>
        <authorList>
            <person name="Hildebrand F."/>
            <person name="Moitinho-Silva L."/>
            <person name="Blasche S."/>
            <person name="Jahn M.T."/>
            <person name="Gossmann T.I."/>
            <person name="Heuerta-Cepas J."/>
            <person name="Hercog R."/>
            <person name="Luetge M."/>
            <person name="Bahram M."/>
            <person name="Pryszlak A."/>
            <person name="Alves R.J."/>
            <person name="Waszak S.M."/>
            <person name="Zhu A."/>
            <person name="Ye L."/>
            <person name="Costea P.I."/>
            <person name="Aalvink S."/>
            <person name="Belzer C."/>
            <person name="Forslund S.K."/>
            <person name="Sunagawa S."/>
            <person name="Hentschel U."/>
            <person name="Merten C."/>
            <person name="Patil K.R."/>
            <person name="Benes V."/>
            <person name="Bork P."/>
        </authorList>
    </citation>
    <scope>NUCLEOTIDE SEQUENCE [LARGE SCALE GENOMIC DNA]</scope>
    <source>
        <strain evidence="3 4">HDS1380</strain>
    </source>
</reference>
<evidence type="ECO:0000256" key="1">
    <source>
        <dbReference type="SAM" id="Phobius"/>
    </source>
</evidence>
<organism evidence="3 4">
    <name type="scientific">Candidatus Borkfalkia ceftriaxoniphila</name>
    <dbReference type="NCBI Taxonomy" id="2508949"/>
    <lineage>
        <taxon>Bacteria</taxon>
        <taxon>Bacillati</taxon>
        <taxon>Bacillota</taxon>
        <taxon>Clostridia</taxon>
        <taxon>Christensenellales</taxon>
        <taxon>Christensenellaceae</taxon>
        <taxon>Candidatus Borkfalkia</taxon>
    </lineage>
</organism>
<feature type="domain" description="BIG2" evidence="2">
    <location>
        <begin position="654"/>
        <end position="729"/>
    </location>
</feature>
<accession>A0A4Q2KEC9</accession>
<feature type="domain" description="BIG2" evidence="2">
    <location>
        <begin position="339"/>
        <end position="416"/>
    </location>
</feature>
<dbReference type="SUPFAM" id="SSF49373">
    <property type="entry name" value="Invasin/intimin cell-adhesion fragments"/>
    <property type="match status" value="2"/>
</dbReference>
<keyword evidence="4" id="KW-1185">Reference proteome</keyword>
<feature type="transmembrane region" description="Helical" evidence="1">
    <location>
        <begin position="1148"/>
        <end position="1168"/>
    </location>
</feature>
<keyword evidence="1" id="KW-0812">Transmembrane</keyword>
<dbReference type="Pfam" id="PF22359">
    <property type="entry name" value="Big-like"/>
    <property type="match status" value="1"/>
</dbReference>
<dbReference type="SMART" id="SM00635">
    <property type="entry name" value="BID_2"/>
    <property type="match status" value="3"/>
</dbReference>
<dbReference type="Pfam" id="PF02368">
    <property type="entry name" value="Big_2"/>
    <property type="match status" value="1"/>
</dbReference>
<feature type="domain" description="BIG2" evidence="2">
    <location>
        <begin position="966"/>
        <end position="1043"/>
    </location>
</feature>
<comment type="caution">
    <text evidence="3">The sequence shown here is derived from an EMBL/GenBank/DDBJ whole genome shotgun (WGS) entry which is preliminary data.</text>
</comment>
<dbReference type="Gene3D" id="2.60.40.1080">
    <property type="match status" value="2"/>
</dbReference>
<gene>
    <name evidence="3" type="ORF">ESZ91_07660</name>
</gene>
<dbReference type="InterPro" id="IPR003343">
    <property type="entry name" value="Big_2"/>
</dbReference>
<keyword evidence="1" id="KW-1133">Transmembrane helix</keyword>
<evidence type="ECO:0000313" key="4">
    <source>
        <dbReference type="Proteomes" id="UP000291269"/>
    </source>
</evidence>
<dbReference type="InterPro" id="IPR054604">
    <property type="entry name" value="SbsC_Big-like"/>
</dbReference>
<protein>
    <recommendedName>
        <fullName evidence="2">BIG2 domain-containing protein</fullName>
    </recommendedName>
</protein>
<dbReference type="Proteomes" id="UP000291269">
    <property type="component" value="Unassembled WGS sequence"/>
</dbReference>
<evidence type="ECO:0000313" key="3">
    <source>
        <dbReference type="EMBL" id="RXZ62260.1"/>
    </source>
</evidence>
<sequence>MIAAQNKKFMEETMSKKRFGVLLSLAAALILSLSLLTGMLLFARAEGIDAARTNFGFVAVTSADPQGETDKQSVAFVINTNLGENSFNVGSPSTDKVTYTKASGGTRTLKNISYVFDDAVSKLVFAFNEDTVTDGAVVYEVGDTLKIASGFTFKNWDGGDLGIATAKDVTITYTADGWSGDLVSDKVTGAAVSNGDFKTHTINSGNCIIVDFNLTNVAGKGALCDKESGWYATFGNKPQVIFNKIAKYIQLTNGNEVNAFTRIAINNGKIAVTDTIVQEGAVLILRKGLPVYEVGHIDEALNSDYCLGINNYHPVMILQKDLVFQFEGNKWNAVENFATSAEFTNTQAELNSVCVGNYVPLKWKINEGAVEPMPAFTSSDPAIATVDETGVVHGVKEGTVTITAHFLNVSAQIEITVNAESAIKGFTFEIKGAAVKDGKQYLVEYTDRAFDAAFAASRLNATIEYENGTFGDTFDVTAAMISDSKLDLTKEGVSAITVTKDDVSCDVPVYVYEVTKVDALAPDKVVSWGDFLDLWFTDVIDGNESALVETIDFRQKPEYGIDNTIATLRDPATGAGASYELYTIGQVSEKQCILAFNNYKATEPEKFPVGGVLTLNENFRFYRYVDETWIASYKFDGPVSYVWDGAAWQNYVADADDFELAKTELVVPKGASFSPDVKLLPEGSFATLSMTSSAADIVAVEGGKLVAKNVGNAEITLKLGDKTKVLKVNVKAPDSVSLVVANDRTFYVAQNGTFDVSKVKVQIDYGDGFLSDEIALTDATAVFTLDTASAGRKNVEIECTLKVNGVDIEAKVTVSVDVQPVVETYPDNLTCNDDNAWSGTTILIYFQKTFPNQANVYPKDLTEEEGKTITDFVTYTREGATVTVDNPGYLTNMLAFTPKIDGVAITEYKTGDTITLKKGLCFYKWFGETDGTNTPKGDGDFVKVGEIKYDVVIRYNAQGKFAWNIAPADGRVLEEIVEVGLGETHASNVETIPSYATNGEWFFTEENDKIAKVNANGLISGKGIGETTVTATLKTSDGTIVKTVTYKVKVTDAVAGLKLTSDKAIRLDLGAELDVASLIEKFGLKGTVVLASGAEGDSVDLTKARVTGYDADTSGEQTLTFRLTVDGKSVTGTIAIQVGKAGGCGSSVAAVSSAAAALLLGAAAIVLLKKKKA</sequence>